<dbReference type="Proteomes" id="UP000315400">
    <property type="component" value="Unassembled WGS sequence"/>
</dbReference>
<proteinExistence type="predicted"/>
<sequence length="125" mass="13781">MRSPTRSADQQENRMPDHEPKACPRCGGGFECRLGSIHRCQCVDIALSDEMRESIAQRYDDCLCRDCLMALGELEGRPASASADPSAAPSAAPVSARIRQRSADAARARQVRPEDLLRIMQGPRR</sequence>
<feature type="compositionally biased region" description="Basic and acidic residues" evidence="1">
    <location>
        <begin position="9"/>
        <end position="22"/>
    </location>
</feature>
<evidence type="ECO:0000313" key="2">
    <source>
        <dbReference type="EMBL" id="TQF00420.1"/>
    </source>
</evidence>
<dbReference type="InterPro" id="IPR032720">
    <property type="entry name" value="Cys_rich_CWC"/>
</dbReference>
<gene>
    <name evidence="2" type="ORF">FKY71_03380</name>
</gene>
<dbReference type="AlphaFoldDB" id="A0A540VUI9"/>
<dbReference type="EMBL" id="VIFK01000013">
    <property type="protein sequence ID" value="TQF00420.1"/>
    <property type="molecule type" value="Genomic_DNA"/>
</dbReference>
<feature type="region of interest" description="Disordered" evidence="1">
    <location>
        <begin position="78"/>
        <end position="125"/>
    </location>
</feature>
<name>A0A540VUI9_9GAMM</name>
<reference evidence="2 3" key="1">
    <citation type="submission" date="2019-06" db="EMBL/GenBank/DDBJ databases">
        <title>Metagenome assembled Genome of Spiribacter salinus SL48-SHIP from the microbial mat of Salt Lake 48 (Novosibirsk region, Russia).</title>
        <authorList>
            <person name="Shipova A."/>
            <person name="Rozanov A.S."/>
            <person name="Bryanskaya A.V."/>
            <person name="Peltek S.E."/>
        </authorList>
    </citation>
    <scope>NUCLEOTIDE SEQUENCE [LARGE SCALE GENOMIC DNA]</scope>
    <source>
        <strain evidence="2">SL48-SHIP-2</strain>
    </source>
</reference>
<feature type="compositionally biased region" description="Basic and acidic residues" evidence="1">
    <location>
        <begin position="101"/>
        <end position="117"/>
    </location>
</feature>
<protein>
    <submittedName>
        <fullName evidence="2">Cysteine-rich CWC family protein</fullName>
    </submittedName>
</protein>
<comment type="caution">
    <text evidence="2">The sequence shown here is derived from an EMBL/GenBank/DDBJ whole genome shotgun (WGS) entry which is preliminary data.</text>
</comment>
<evidence type="ECO:0000313" key="3">
    <source>
        <dbReference type="Proteomes" id="UP000315400"/>
    </source>
</evidence>
<dbReference type="Pfam" id="PF14375">
    <property type="entry name" value="Cys_rich_CWC"/>
    <property type="match status" value="1"/>
</dbReference>
<feature type="region of interest" description="Disordered" evidence="1">
    <location>
        <begin position="1"/>
        <end position="22"/>
    </location>
</feature>
<dbReference type="STRING" id="1260251.SPISAL_08055"/>
<feature type="compositionally biased region" description="Low complexity" evidence="1">
    <location>
        <begin position="78"/>
        <end position="97"/>
    </location>
</feature>
<accession>A0A540VUI9</accession>
<evidence type="ECO:0000256" key="1">
    <source>
        <dbReference type="SAM" id="MobiDB-lite"/>
    </source>
</evidence>
<organism evidence="2 3">
    <name type="scientific">Spiribacter salinus</name>
    <dbReference type="NCBI Taxonomy" id="1335746"/>
    <lineage>
        <taxon>Bacteria</taxon>
        <taxon>Pseudomonadati</taxon>
        <taxon>Pseudomonadota</taxon>
        <taxon>Gammaproteobacteria</taxon>
        <taxon>Chromatiales</taxon>
        <taxon>Ectothiorhodospiraceae</taxon>
        <taxon>Spiribacter</taxon>
    </lineage>
</organism>